<sequence length="364" mass="40555">MDQSHTPTENNSKKESERILKRRVRLKAGRAKKAQALASSSAVSKSSPVIPSHIERKHLLQTAFKLALTGGTFIDTKFYAFTRRGLSGVVDTPQAVFANSSILRAACPYFEGLLARGFEEGNIINIDEGYPSDRQSFTEDYDYDSDSDLEEEEEDPEVTESMKVLRMTQADKSHDEEGPSLSEAKGKSTVSDPQDEQIGFKPGRPGRVVHIPDVAHTTLKAFIFYLCTGEVLFRPLKSAPKSEQSPAVQNEIDHRAPPCSPKSMYRLADRYGVQALKDLCFAEIGKQLQPQNIVPELFSEFTSRYPPIRDFELNFITRSNISRVPVVTETLPVWIEAITNGSLPHCNSVLSLLLPRLLANQAQV</sequence>
<dbReference type="EMBL" id="JAEVFJ010000011">
    <property type="protein sequence ID" value="KAH8101819.1"/>
    <property type="molecule type" value="Genomic_DNA"/>
</dbReference>
<accession>A0A8K0XQY1</accession>
<comment type="caution">
    <text evidence="2">The sequence shown here is derived from an EMBL/GenBank/DDBJ whole genome shotgun (WGS) entry which is preliminary data.</text>
</comment>
<name>A0A8K0XQY1_9AGAR</name>
<dbReference type="Proteomes" id="UP000813824">
    <property type="component" value="Unassembled WGS sequence"/>
</dbReference>
<evidence type="ECO:0008006" key="4">
    <source>
        <dbReference type="Google" id="ProtNLM"/>
    </source>
</evidence>
<gene>
    <name evidence="2" type="ORF">BXZ70DRAFT_1007060</name>
</gene>
<evidence type="ECO:0000313" key="3">
    <source>
        <dbReference type="Proteomes" id="UP000813824"/>
    </source>
</evidence>
<evidence type="ECO:0000256" key="1">
    <source>
        <dbReference type="SAM" id="MobiDB-lite"/>
    </source>
</evidence>
<protein>
    <recommendedName>
        <fullName evidence="4">BTB domain-containing protein</fullName>
    </recommendedName>
</protein>
<reference evidence="2" key="1">
    <citation type="journal article" date="2021" name="New Phytol.">
        <title>Evolutionary innovations through gain and loss of genes in the ectomycorrhizal Boletales.</title>
        <authorList>
            <person name="Wu G."/>
            <person name="Miyauchi S."/>
            <person name="Morin E."/>
            <person name="Kuo A."/>
            <person name="Drula E."/>
            <person name="Varga T."/>
            <person name="Kohler A."/>
            <person name="Feng B."/>
            <person name="Cao Y."/>
            <person name="Lipzen A."/>
            <person name="Daum C."/>
            <person name="Hundley H."/>
            <person name="Pangilinan J."/>
            <person name="Johnson J."/>
            <person name="Barry K."/>
            <person name="LaButti K."/>
            <person name="Ng V."/>
            <person name="Ahrendt S."/>
            <person name="Min B."/>
            <person name="Choi I.G."/>
            <person name="Park H."/>
            <person name="Plett J.M."/>
            <person name="Magnuson J."/>
            <person name="Spatafora J.W."/>
            <person name="Nagy L.G."/>
            <person name="Henrissat B."/>
            <person name="Grigoriev I.V."/>
            <person name="Yang Z.L."/>
            <person name="Xu J."/>
            <person name="Martin F.M."/>
        </authorList>
    </citation>
    <scope>NUCLEOTIDE SEQUENCE</scope>
    <source>
        <strain evidence="2">KKN 215</strain>
    </source>
</reference>
<dbReference type="InterPro" id="IPR011333">
    <property type="entry name" value="SKP1/BTB/POZ_sf"/>
</dbReference>
<keyword evidence="3" id="KW-1185">Reference proteome</keyword>
<proteinExistence type="predicted"/>
<evidence type="ECO:0000313" key="2">
    <source>
        <dbReference type="EMBL" id="KAH8101819.1"/>
    </source>
</evidence>
<feature type="compositionally biased region" description="Acidic residues" evidence="1">
    <location>
        <begin position="139"/>
        <end position="158"/>
    </location>
</feature>
<dbReference type="SUPFAM" id="SSF54695">
    <property type="entry name" value="POZ domain"/>
    <property type="match status" value="1"/>
</dbReference>
<organism evidence="2 3">
    <name type="scientific">Cristinia sonorae</name>
    <dbReference type="NCBI Taxonomy" id="1940300"/>
    <lineage>
        <taxon>Eukaryota</taxon>
        <taxon>Fungi</taxon>
        <taxon>Dikarya</taxon>
        <taxon>Basidiomycota</taxon>
        <taxon>Agaricomycotina</taxon>
        <taxon>Agaricomycetes</taxon>
        <taxon>Agaricomycetidae</taxon>
        <taxon>Agaricales</taxon>
        <taxon>Pleurotineae</taxon>
        <taxon>Stephanosporaceae</taxon>
        <taxon>Cristinia</taxon>
    </lineage>
</organism>
<dbReference type="PANTHER" id="PTHR24413">
    <property type="entry name" value="SPECKLE-TYPE POZ PROTEIN"/>
    <property type="match status" value="1"/>
</dbReference>
<dbReference type="AlphaFoldDB" id="A0A8K0XQY1"/>
<dbReference type="OrthoDB" id="6359816at2759"/>
<dbReference type="Gene3D" id="3.30.710.10">
    <property type="entry name" value="Potassium Channel Kv1.1, Chain A"/>
    <property type="match status" value="1"/>
</dbReference>
<feature type="region of interest" description="Disordered" evidence="1">
    <location>
        <begin position="129"/>
        <end position="204"/>
    </location>
</feature>